<sequence length="278" mass="32265">MVLLATLKAQSNNVNLSIGELRKDEVYPVTSMKIVDTKFGVFNLGERERLPAKGDFELGAHIAAKEVFPLIIIKACRFHLGQAWYRKISSIPILKKNYDDKNSQSGLWLKLFFGLPYLPSHMISDAFIEIMATCPEEKQYYDFADYILDYYIETNNFSPMLWAEKPNKITRTTNGAESYHSQLRHEFYVPHPTIFHSIDVLKEQQIITETKFRLIRNVNVNRTRKVCREKEKFILKLYDRFINNVISLIDYLKTLGCIQGKNISENVGIQSKNILNSD</sequence>
<dbReference type="EnsemblMetazoa" id="XM_016809578.1">
    <property type="protein sequence ID" value="XP_016665067.1"/>
    <property type="gene ID" value="LOC107885874"/>
</dbReference>
<dbReference type="KEGG" id="api:107885874"/>
<reference evidence="1" key="2">
    <citation type="submission" date="2022-06" db="UniProtKB">
        <authorList>
            <consortium name="EnsemblMetazoa"/>
        </authorList>
    </citation>
    <scope>IDENTIFICATION</scope>
</reference>
<dbReference type="RefSeq" id="XP_016665067.1">
    <property type="nucleotide sequence ID" value="XM_016809578.1"/>
</dbReference>
<protein>
    <recommendedName>
        <fullName evidence="3">MULE transposase domain-containing protein</fullName>
    </recommendedName>
</protein>
<dbReference type="Proteomes" id="UP000007819">
    <property type="component" value="Chromosome X"/>
</dbReference>
<dbReference type="GeneID" id="107885874"/>
<proteinExistence type="predicted"/>
<dbReference type="OrthoDB" id="6618765at2759"/>
<name>A0A8R2H8A4_ACYPI</name>
<organism evidence="1 2">
    <name type="scientific">Acyrthosiphon pisum</name>
    <name type="common">Pea aphid</name>
    <dbReference type="NCBI Taxonomy" id="7029"/>
    <lineage>
        <taxon>Eukaryota</taxon>
        <taxon>Metazoa</taxon>
        <taxon>Ecdysozoa</taxon>
        <taxon>Arthropoda</taxon>
        <taxon>Hexapoda</taxon>
        <taxon>Insecta</taxon>
        <taxon>Pterygota</taxon>
        <taxon>Neoptera</taxon>
        <taxon>Paraneoptera</taxon>
        <taxon>Hemiptera</taxon>
        <taxon>Sternorrhyncha</taxon>
        <taxon>Aphidomorpha</taxon>
        <taxon>Aphidoidea</taxon>
        <taxon>Aphididae</taxon>
        <taxon>Macrosiphini</taxon>
        <taxon>Acyrthosiphon</taxon>
    </lineage>
</organism>
<evidence type="ECO:0000313" key="2">
    <source>
        <dbReference type="Proteomes" id="UP000007819"/>
    </source>
</evidence>
<reference evidence="2" key="1">
    <citation type="submission" date="2010-06" db="EMBL/GenBank/DDBJ databases">
        <authorList>
            <person name="Jiang H."/>
            <person name="Abraham K."/>
            <person name="Ali S."/>
            <person name="Alsbrooks S.L."/>
            <person name="Anim B.N."/>
            <person name="Anosike U.S."/>
            <person name="Attaway T."/>
            <person name="Bandaranaike D.P."/>
            <person name="Battles P.K."/>
            <person name="Bell S.N."/>
            <person name="Bell A.V."/>
            <person name="Beltran B."/>
            <person name="Bickham C."/>
            <person name="Bustamante Y."/>
            <person name="Caleb T."/>
            <person name="Canada A."/>
            <person name="Cardenas V."/>
            <person name="Carter K."/>
            <person name="Chacko J."/>
            <person name="Chandrabose M.N."/>
            <person name="Chavez D."/>
            <person name="Chavez A."/>
            <person name="Chen L."/>
            <person name="Chu H.-S."/>
            <person name="Claassen K.J."/>
            <person name="Cockrell R."/>
            <person name="Collins M."/>
            <person name="Cooper J.A."/>
            <person name="Cree A."/>
            <person name="Curry S.M."/>
            <person name="Da Y."/>
            <person name="Dao M.D."/>
            <person name="Das B."/>
            <person name="Davila M.-L."/>
            <person name="Davy-Carroll L."/>
            <person name="Denson S."/>
            <person name="Dinh H."/>
            <person name="Ebong V.E."/>
            <person name="Edwards J.R."/>
            <person name="Egan A."/>
            <person name="El-Daye J."/>
            <person name="Escobedo L."/>
            <person name="Fernandez S."/>
            <person name="Fernando P.R."/>
            <person name="Flagg N."/>
            <person name="Forbes L.D."/>
            <person name="Fowler R.G."/>
            <person name="Fu Q."/>
            <person name="Gabisi R.A."/>
            <person name="Ganer J."/>
            <person name="Garbino Pronczuk A."/>
            <person name="Garcia R.M."/>
            <person name="Garner T."/>
            <person name="Garrett T.E."/>
            <person name="Gonzalez D.A."/>
            <person name="Hamid H."/>
            <person name="Hawkins E.S."/>
            <person name="Hirani K."/>
            <person name="Hogues M.E."/>
            <person name="Hollins B."/>
            <person name="Hsiao C.-H."/>
            <person name="Jabil R."/>
            <person name="James M.L."/>
            <person name="Jhangiani S.N."/>
            <person name="Johnson B."/>
            <person name="Johnson Q."/>
            <person name="Joshi V."/>
            <person name="Kalu J.B."/>
            <person name="Kam C."/>
            <person name="Kashfia A."/>
            <person name="Keebler J."/>
            <person name="Kisamo H."/>
            <person name="Kovar C.L."/>
            <person name="Lago L.A."/>
            <person name="Lai C.-Y."/>
            <person name="Laidlaw J."/>
            <person name="Lara F."/>
            <person name="Le T.-K."/>
            <person name="Lee S.L."/>
            <person name="Legall F.H."/>
            <person name="Lemon S.J."/>
            <person name="Lewis L.R."/>
            <person name="Li B."/>
            <person name="Liu Y."/>
            <person name="Liu Y.-S."/>
            <person name="Lopez J."/>
            <person name="Lozado R.J."/>
            <person name="Lu J."/>
            <person name="Madu R.C."/>
            <person name="Maheshwari M."/>
            <person name="Maheshwari R."/>
            <person name="Malloy K."/>
            <person name="Martinez E."/>
            <person name="Mathew T."/>
            <person name="Mercado I.C."/>
            <person name="Mercado C."/>
            <person name="Meyer B."/>
            <person name="Montgomery K."/>
            <person name="Morgan M.B."/>
            <person name="Munidasa M."/>
            <person name="Nazareth L.V."/>
            <person name="Nelson J."/>
            <person name="Ng B.M."/>
            <person name="Nguyen N.B."/>
            <person name="Nguyen P.Q."/>
            <person name="Nguyen T."/>
            <person name="Obregon M."/>
            <person name="Okwuonu G.O."/>
            <person name="Onwere C.G."/>
            <person name="Orozco G."/>
            <person name="Parra A."/>
            <person name="Patel S."/>
            <person name="Patil S."/>
            <person name="Perez A."/>
            <person name="Perez Y."/>
            <person name="Pham C."/>
            <person name="Primus E.L."/>
            <person name="Pu L.-L."/>
            <person name="Puazo M."/>
            <person name="Qin X."/>
            <person name="Quiroz J.B."/>
            <person name="Reese J."/>
            <person name="Richards S."/>
            <person name="Rives C.M."/>
            <person name="Robberts R."/>
            <person name="Ruiz S.J."/>
            <person name="Ruiz M.J."/>
            <person name="Santibanez J."/>
            <person name="Schneider B.W."/>
            <person name="Sisson I."/>
            <person name="Smith M."/>
            <person name="Sodergren E."/>
            <person name="Song X.-Z."/>
            <person name="Song B.B."/>
            <person name="Summersgill H."/>
            <person name="Thelus R."/>
            <person name="Thornton R.D."/>
            <person name="Trejos Z.Y."/>
            <person name="Usmani K."/>
            <person name="Vattathil S."/>
            <person name="Villasana D."/>
            <person name="Walker D.L."/>
            <person name="Wang S."/>
            <person name="Wang K."/>
            <person name="White C.S."/>
            <person name="Williams A.C."/>
            <person name="Williamson J."/>
            <person name="Wilson K."/>
            <person name="Woghiren I.O."/>
            <person name="Woodworth J.R."/>
            <person name="Worley K.C."/>
            <person name="Wright R.A."/>
            <person name="Wu W."/>
            <person name="Young L."/>
            <person name="Zhang L."/>
            <person name="Zhang J."/>
            <person name="Zhu Y."/>
            <person name="Muzny D.M."/>
            <person name="Weinstock G."/>
            <person name="Gibbs R.A."/>
        </authorList>
    </citation>
    <scope>NUCLEOTIDE SEQUENCE [LARGE SCALE GENOMIC DNA]</scope>
    <source>
        <strain evidence="2">LSR1</strain>
    </source>
</reference>
<accession>A0A8R2H8A4</accession>
<evidence type="ECO:0000313" key="1">
    <source>
        <dbReference type="EnsemblMetazoa" id="XP_016665067.1"/>
    </source>
</evidence>
<evidence type="ECO:0008006" key="3">
    <source>
        <dbReference type="Google" id="ProtNLM"/>
    </source>
</evidence>
<keyword evidence="2" id="KW-1185">Reference proteome</keyword>
<dbReference type="AlphaFoldDB" id="A0A8R2H8A4"/>